<reference evidence="1" key="1">
    <citation type="submission" date="2022-06" db="EMBL/GenBank/DDBJ databases">
        <authorList>
            <person name="Legras J.-L."/>
            <person name="Devillers H."/>
            <person name="Grondin C."/>
        </authorList>
    </citation>
    <scope>NUCLEOTIDE SEQUENCE</scope>
    <source>
        <strain evidence="1">CLIB 1444</strain>
    </source>
</reference>
<gene>
    <name evidence="1" type="ORF">CLIB1444_02S03972</name>
</gene>
<organism evidence="1 2">
    <name type="scientific">[Candida] jaroonii</name>
    <dbReference type="NCBI Taxonomy" id="467808"/>
    <lineage>
        <taxon>Eukaryota</taxon>
        <taxon>Fungi</taxon>
        <taxon>Dikarya</taxon>
        <taxon>Ascomycota</taxon>
        <taxon>Saccharomycotina</taxon>
        <taxon>Pichiomycetes</taxon>
        <taxon>Debaryomycetaceae</taxon>
        <taxon>Yamadazyma</taxon>
    </lineage>
</organism>
<proteinExistence type="predicted"/>
<dbReference type="Proteomes" id="UP001152531">
    <property type="component" value="Unassembled WGS sequence"/>
</dbReference>
<keyword evidence="2" id="KW-1185">Reference proteome</keyword>
<evidence type="ECO:0000313" key="2">
    <source>
        <dbReference type="Proteomes" id="UP001152531"/>
    </source>
</evidence>
<dbReference type="EMBL" id="CALSDN010000002">
    <property type="protein sequence ID" value="CAH6719237.1"/>
    <property type="molecule type" value="Genomic_DNA"/>
</dbReference>
<evidence type="ECO:0000313" key="1">
    <source>
        <dbReference type="EMBL" id="CAH6719237.1"/>
    </source>
</evidence>
<sequence>MSISAPNSFKVGLTPDEKRLYSQLFKSLDPEGTGIITGDKARSTFEKSGLPPAVLGEIWQMADINNLGFLTQFGFCYAMRLIGYTQSGQPPTPNLADNPGPLPKFAGFQMAPPQLQPQSTNGSFMQSQPSSIIPQNTTTYQSQPQDPIPPISSADFTKFSSLFIKTTGSPSVDLGGAQARNIFLKAKLPTDTLGQIWNLVDVENLGKLTMPAFVVAMHLIQGLLGGSIKQLPPFLPDSVWQSVQQSANSNNPITNNNTGSRQASYASISSQQTVRHNPTAPPSQPPQYAQANNDEWVLSSTLKSQYDSIFNNLDKSKSGNLSADQVAQFLMTSKLGQADLATVWDLADIQNTGVFTKLEFAIALFLVNKKLSGGQLPNIVPDSLLKSVQELENQQQPTQSQTFPTPQSTQSQVAQPAQPVQPQLTNQSTNQSKPKSSIDDLADVFGSPAATPAQEHKPMLQTRTSSSDLSHGDLPKVRKNLGGFKPTSTFGQSLMSKEAQPEIQAPAATKAEDHHDLLGDDVNHTPPASIPETSSESSSPVPKNVNYDALRAVPPPPRKTTGTLQPSNNRLSSAGNTPPVISSPLKSPPTSRNVSSPLSQGQGQSYFPPQPSSNNDLLADPAISGQLSQATSDIANISNQVKSLNTQTIDLHEKKTRAEQELNKILSIKKEIEAKLRILKSSYDNEVKQYQEVESSLGKAKEETEALRSESSIAEAKSNHLSSELNEKQVLMENLQKENGSMRERLGTVNAEIADYQKNLESILAENQRLNNQLAVQKSQVQVSLVKKQEIQSKIEETLAANQKVQEEINRKHEENQKAIAEQESLQRRLEEAKNFKPVEPKVEPRALSVESKPEDESKASKGVIGAAIVGAGAVAGGIAGVMGHKGSEAKEENVPSVEENTSKQVSTENVPAEDVTAKESIVDETPVESSSTKETIPSIQDEVIEPETPQKEDAKPILSADDKDDFSVPGAFPTEAQPPSYSQVPIEALVDEVKDKPAADMTGIEDVDNTEKVEAAEKLPETPKKLDEVAETMTNTNSSITDGETPVTSPSNSDFQFPQGGLVGMPGVLVGVQRTDSLTSSVQNNASMSVRDDNIEEVSDRDTIANEELTNDEVAASPSVNKDTAESDGDKLSSGVESFEMVNADDAKESEVYPDSQAKSTFILKNPTASEPEFEDRTPTSAQVEDEFPPIKELDYDESDSSEDEDFHEAKDLSVLPATKDDFDSAFDDLEPAAPETSIPEVAPAPVDDMFADEFDNLETAKAEDIGDEFDHDQSEDFFNNDFTNSNMPDFSQQPLEEAKTGNDEWEQLFAGFGNSASAQNTPQASQPPVFSSSIHPHQHLIDELVGMGFDDKTAHDALERENWNLEAATNYLLDNA</sequence>
<protein>
    <submittedName>
        <fullName evidence="1">EH domain-containing and endocytosis protein 1</fullName>
    </submittedName>
</protein>
<comment type="caution">
    <text evidence="1">The sequence shown here is derived from an EMBL/GenBank/DDBJ whole genome shotgun (WGS) entry which is preliminary data.</text>
</comment>
<accession>A0ACA9Y2S2</accession>
<name>A0ACA9Y2S2_9ASCO</name>